<dbReference type="SUPFAM" id="SSF51735">
    <property type="entry name" value="NAD(P)-binding Rossmann-fold domains"/>
    <property type="match status" value="1"/>
</dbReference>
<dbReference type="Gene3D" id="3.40.50.720">
    <property type="entry name" value="NAD(P)-binding Rossmann-like Domain"/>
    <property type="match status" value="1"/>
</dbReference>
<gene>
    <name evidence="2" type="ORF">D1224_05000</name>
</gene>
<comment type="caution">
    <text evidence="2">The sequence shown here is derived from an EMBL/GenBank/DDBJ whole genome shotgun (WGS) entry which is preliminary data.</text>
</comment>
<dbReference type="PANTHER" id="PTHR42760">
    <property type="entry name" value="SHORT-CHAIN DEHYDROGENASES/REDUCTASES FAMILY MEMBER"/>
    <property type="match status" value="1"/>
</dbReference>
<proteinExistence type="inferred from homology"/>
<protein>
    <submittedName>
        <fullName evidence="2">SDR family oxidoreductase</fullName>
    </submittedName>
</protein>
<dbReference type="FunFam" id="3.40.50.720:FF:000084">
    <property type="entry name" value="Short-chain dehydrogenase reductase"/>
    <property type="match status" value="1"/>
</dbReference>
<dbReference type="InterPro" id="IPR036291">
    <property type="entry name" value="NAD(P)-bd_dom_sf"/>
</dbReference>
<dbReference type="InterPro" id="IPR002347">
    <property type="entry name" value="SDR_fam"/>
</dbReference>
<dbReference type="RefSeq" id="WP_119378812.1">
    <property type="nucleotide sequence ID" value="NZ_QWGB01000005.1"/>
</dbReference>
<comment type="similarity">
    <text evidence="1">Belongs to the short-chain dehydrogenases/reductases (SDR) family.</text>
</comment>
<evidence type="ECO:0000313" key="2">
    <source>
        <dbReference type="EMBL" id="RIJ23623.1"/>
    </source>
</evidence>
<dbReference type="AlphaFoldDB" id="A0A399QXW5"/>
<accession>A0A399QXW5</accession>
<dbReference type="Proteomes" id="UP000265431">
    <property type="component" value="Unassembled WGS sequence"/>
</dbReference>
<dbReference type="GO" id="GO:0016616">
    <property type="term" value="F:oxidoreductase activity, acting on the CH-OH group of donors, NAD or NADP as acceptor"/>
    <property type="evidence" value="ECO:0007669"/>
    <property type="project" value="TreeGrafter"/>
</dbReference>
<evidence type="ECO:0000256" key="1">
    <source>
        <dbReference type="ARBA" id="ARBA00006484"/>
    </source>
</evidence>
<dbReference type="InterPro" id="IPR020904">
    <property type="entry name" value="Sc_DH/Rdtase_CS"/>
</dbReference>
<evidence type="ECO:0000313" key="3">
    <source>
        <dbReference type="Proteomes" id="UP000265431"/>
    </source>
</evidence>
<dbReference type="PROSITE" id="PS00061">
    <property type="entry name" value="ADH_SHORT"/>
    <property type="match status" value="1"/>
</dbReference>
<reference evidence="2 3" key="1">
    <citation type="submission" date="2018-08" db="EMBL/GenBank/DDBJ databases">
        <title>Henriciella mobilis sp. nov., isolated from seawater.</title>
        <authorList>
            <person name="Cheng H."/>
            <person name="Wu Y.-H."/>
            <person name="Xu X.-W."/>
            <person name="Guo L.-L."/>
        </authorList>
    </citation>
    <scope>NUCLEOTIDE SEQUENCE [LARGE SCALE GENOMIC DNA]</scope>
    <source>
        <strain evidence="2 3">CCUG66934</strain>
    </source>
</reference>
<dbReference type="Pfam" id="PF13561">
    <property type="entry name" value="adh_short_C2"/>
    <property type="match status" value="1"/>
</dbReference>
<dbReference type="PRINTS" id="PR00080">
    <property type="entry name" value="SDRFAMILY"/>
</dbReference>
<organism evidence="2 3">
    <name type="scientific">Henriciella barbarensis</name>
    <dbReference type="NCBI Taxonomy" id="86342"/>
    <lineage>
        <taxon>Bacteria</taxon>
        <taxon>Pseudomonadati</taxon>
        <taxon>Pseudomonadota</taxon>
        <taxon>Alphaproteobacteria</taxon>
        <taxon>Hyphomonadales</taxon>
        <taxon>Hyphomonadaceae</taxon>
        <taxon>Henriciella</taxon>
    </lineage>
</organism>
<dbReference type="EMBL" id="QWGB01000005">
    <property type="protein sequence ID" value="RIJ23623.1"/>
    <property type="molecule type" value="Genomic_DNA"/>
</dbReference>
<sequence>MAYAPFDLTGKVALVTGGNRGIGYGMAEALAASNAHVAIWGRKDAANKEAVEALSKLGAGDVKAWSVDVSDETAVVDAMKATIDAFGRVDTCIANAGVGFGASSFAEMDTETWNKNMAVNLDGAFWTLREATKHITERAKAGDPGGSLVGVASLAAIEGAARNQAYAATKGGLISMLKAIAVETARYGIRANAILPGWIATDMTESAQNTEAFQTKVISRVPARRWGEPKDFGGVAVYLASDASTYHSGDTFLIDGGYAIF</sequence>
<dbReference type="PRINTS" id="PR00081">
    <property type="entry name" value="GDHRDH"/>
</dbReference>
<dbReference type="OrthoDB" id="9796652at2"/>
<name>A0A399QXW5_9PROT</name>
<keyword evidence="3" id="KW-1185">Reference proteome</keyword>